<dbReference type="GO" id="GO:0003676">
    <property type="term" value="F:nucleic acid binding"/>
    <property type="evidence" value="ECO:0007669"/>
    <property type="project" value="InterPro"/>
</dbReference>
<protein>
    <recommendedName>
        <fullName evidence="1">HNH domain-containing protein</fullName>
    </recommendedName>
</protein>
<name>X1LUE0_9ZZZZ</name>
<proteinExistence type="predicted"/>
<feature type="domain" description="HNH" evidence="1">
    <location>
        <begin position="51"/>
        <end position="77"/>
    </location>
</feature>
<dbReference type="InterPro" id="IPR002711">
    <property type="entry name" value="HNH"/>
</dbReference>
<evidence type="ECO:0000313" key="2">
    <source>
        <dbReference type="EMBL" id="GAH97763.1"/>
    </source>
</evidence>
<dbReference type="GO" id="GO:0004519">
    <property type="term" value="F:endonuclease activity"/>
    <property type="evidence" value="ECO:0007669"/>
    <property type="project" value="InterPro"/>
</dbReference>
<comment type="caution">
    <text evidence="2">The sequence shown here is derived from an EMBL/GenBank/DDBJ whole genome shotgun (WGS) entry which is preliminary data.</text>
</comment>
<accession>X1LUE0</accession>
<dbReference type="InterPro" id="IPR003615">
    <property type="entry name" value="HNH_nuc"/>
</dbReference>
<gene>
    <name evidence="2" type="ORF">S03H2_70889</name>
</gene>
<dbReference type="CDD" id="cd00085">
    <property type="entry name" value="HNHc"/>
    <property type="match status" value="1"/>
</dbReference>
<dbReference type="Pfam" id="PF01844">
    <property type="entry name" value="HNH"/>
    <property type="match status" value="1"/>
</dbReference>
<evidence type="ECO:0000259" key="1">
    <source>
        <dbReference type="Pfam" id="PF01844"/>
    </source>
</evidence>
<dbReference type="AlphaFoldDB" id="X1LUE0"/>
<organism evidence="2">
    <name type="scientific">marine sediment metagenome</name>
    <dbReference type="NCBI Taxonomy" id="412755"/>
    <lineage>
        <taxon>unclassified sequences</taxon>
        <taxon>metagenomes</taxon>
        <taxon>ecological metagenomes</taxon>
    </lineage>
</organism>
<dbReference type="GO" id="GO:0008270">
    <property type="term" value="F:zinc ion binding"/>
    <property type="evidence" value="ECO:0007669"/>
    <property type="project" value="InterPro"/>
</dbReference>
<dbReference type="EMBL" id="BARU01047253">
    <property type="protein sequence ID" value="GAH97763.1"/>
    <property type="molecule type" value="Genomic_DNA"/>
</dbReference>
<reference evidence="2" key="1">
    <citation type="journal article" date="2014" name="Front. Microbiol.">
        <title>High frequency of phylogenetically diverse reductive dehalogenase-homologous genes in deep subseafloor sedimentary metagenomes.</title>
        <authorList>
            <person name="Kawai M."/>
            <person name="Futagami T."/>
            <person name="Toyoda A."/>
            <person name="Takaki Y."/>
            <person name="Nishi S."/>
            <person name="Hori S."/>
            <person name="Arai W."/>
            <person name="Tsubouchi T."/>
            <person name="Morono Y."/>
            <person name="Uchiyama I."/>
            <person name="Ito T."/>
            <person name="Fujiyama A."/>
            <person name="Inagaki F."/>
            <person name="Takami H."/>
        </authorList>
    </citation>
    <scope>NUCLEOTIDE SEQUENCE</scope>
    <source>
        <strain evidence="2">Expedition CK06-06</strain>
    </source>
</reference>
<sequence length="81" mass="8728">MGFADDVIESAWLRAGGQCKCTRIGHRHKGQCNQQLFKAARGKDTPLGWEAHHVTAGGPDTLSNCEILCQSCHKQTGSYGG</sequence>